<dbReference type="SUPFAM" id="SSF52540">
    <property type="entry name" value="P-loop containing nucleoside triphosphate hydrolases"/>
    <property type="match status" value="1"/>
</dbReference>
<keyword evidence="1" id="KW-0813">Transport</keyword>
<proteinExistence type="predicted"/>
<reference evidence="5 6" key="1">
    <citation type="submission" date="2018-11" db="EMBL/GenBank/DDBJ databases">
        <title>Novel bacteria species description.</title>
        <authorList>
            <person name="Han J.-H."/>
        </authorList>
    </citation>
    <scope>NUCLEOTIDE SEQUENCE [LARGE SCALE GENOMIC DNA]</scope>
    <source>
        <strain evidence="5 6">KCTC23259</strain>
    </source>
</reference>
<accession>A0AAE3H8R6</accession>
<evidence type="ECO:0000313" key="5">
    <source>
        <dbReference type="EMBL" id="MCP9765390.1"/>
    </source>
</evidence>
<keyword evidence="2" id="KW-0547">Nucleotide-binding</keyword>
<keyword evidence="3 5" id="KW-0067">ATP-binding</keyword>
<dbReference type="InterPro" id="IPR003593">
    <property type="entry name" value="AAA+_ATPase"/>
</dbReference>
<evidence type="ECO:0000256" key="1">
    <source>
        <dbReference type="ARBA" id="ARBA00022448"/>
    </source>
</evidence>
<dbReference type="PROSITE" id="PS50893">
    <property type="entry name" value="ABC_TRANSPORTER_2"/>
    <property type="match status" value="1"/>
</dbReference>
<gene>
    <name evidence="5" type="ORF">EGI31_20845</name>
</gene>
<protein>
    <submittedName>
        <fullName evidence="5">ATP-binding cassette domain-containing protein</fullName>
    </submittedName>
</protein>
<keyword evidence="6" id="KW-1185">Reference proteome</keyword>
<evidence type="ECO:0000256" key="2">
    <source>
        <dbReference type="ARBA" id="ARBA00022741"/>
    </source>
</evidence>
<evidence type="ECO:0000313" key="6">
    <source>
        <dbReference type="Proteomes" id="UP001204144"/>
    </source>
</evidence>
<evidence type="ECO:0000256" key="3">
    <source>
        <dbReference type="ARBA" id="ARBA00022840"/>
    </source>
</evidence>
<dbReference type="EMBL" id="RJUF01000183">
    <property type="protein sequence ID" value="MCP9765390.1"/>
    <property type="molecule type" value="Genomic_DNA"/>
</dbReference>
<dbReference type="Pfam" id="PF00005">
    <property type="entry name" value="ABC_tran"/>
    <property type="match status" value="1"/>
</dbReference>
<evidence type="ECO:0000259" key="4">
    <source>
        <dbReference type="PROSITE" id="PS50893"/>
    </source>
</evidence>
<dbReference type="InterPro" id="IPR017871">
    <property type="entry name" value="ABC_transporter-like_CS"/>
</dbReference>
<dbReference type="InterPro" id="IPR003439">
    <property type="entry name" value="ABC_transporter-like_ATP-bd"/>
</dbReference>
<dbReference type="PROSITE" id="PS00211">
    <property type="entry name" value="ABC_TRANSPORTER_1"/>
    <property type="match status" value="1"/>
</dbReference>
<dbReference type="Proteomes" id="UP001204144">
    <property type="component" value="Unassembled WGS sequence"/>
</dbReference>
<feature type="domain" description="ABC transporter" evidence="4">
    <location>
        <begin position="2"/>
        <end position="238"/>
    </location>
</feature>
<dbReference type="PANTHER" id="PTHR43023:SF6">
    <property type="entry name" value="INTERMEMBRANE PHOSPHOLIPID TRANSPORT SYSTEM ATP-BINDING PROTEIN MLAF"/>
    <property type="match status" value="1"/>
</dbReference>
<dbReference type="PANTHER" id="PTHR43023">
    <property type="entry name" value="PROTEIN TRIGALACTOSYLDIACYLGLYCEROL 3, CHLOROPLASTIC"/>
    <property type="match status" value="1"/>
</dbReference>
<dbReference type="Gene3D" id="3.40.50.300">
    <property type="entry name" value="P-loop containing nucleotide triphosphate hydrolases"/>
    <property type="match status" value="1"/>
</dbReference>
<dbReference type="GO" id="GO:0016887">
    <property type="term" value="F:ATP hydrolysis activity"/>
    <property type="evidence" value="ECO:0007669"/>
    <property type="project" value="InterPro"/>
</dbReference>
<sequence length="252" mass="28097">MIEIKNISKTFNGKVVLDDVSGIFRKGETSLVIGASGTGKSVLLKCMLDLVEPEKGEVFFDGKEFLHVSENDRKDLRREMGVLFQGGALFDSKTVQENVKFPLDMLTKMSEGEKNDRVEFCLHKVGLDGTGPRMPSEISGGMKKRVGIARAIVMNPKYLFCDEPNSGLDPLTSIKIDELIKEITDDFNITTVVITHDMNSVLSIGDNIMFLYKGKKLWEGDSSTIMTSSVKELDEFVFSNHALKKLRGEFTK</sequence>
<dbReference type="SMART" id="SM00382">
    <property type="entry name" value="AAA"/>
    <property type="match status" value="1"/>
</dbReference>
<dbReference type="AlphaFoldDB" id="A0AAE3H8R6"/>
<dbReference type="InterPro" id="IPR027417">
    <property type="entry name" value="P-loop_NTPase"/>
</dbReference>
<dbReference type="RefSeq" id="WP_255039083.1">
    <property type="nucleotide sequence ID" value="NZ_RJUF01000183.1"/>
</dbReference>
<organism evidence="5 6">
    <name type="scientific">Lacihabitans soyangensis</name>
    <dbReference type="NCBI Taxonomy" id="869394"/>
    <lineage>
        <taxon>Bacteria</taxon>
        <taxon>Pseudomonadati</taxon>
        <taxon>Bacteroidota</taxon>
        <taxon>Cytophagia</taxon>
        <taxon>Cytophagales</taxon>
        <taxon>Leadbetterellaceae</taxon>
        <taxon>Lacihabitans</taxon>
    </lineage>
</organism>
<comment type="caution">
    <text evidence="5">The sequence shown here is derived from an EMBL/GenBank/DDBJ whole genome shotgun (WGS) entry which is preliminary data.</text>
</comment>
<dbReference type="GO" id="GO:0005524">
    <property type="term" value="F:ATP binding"/>
    <property type="evidence" value="ECO:0007669"/>
    <property type="project" value="UniProtKB-KW"/>
</dbReference>
<name>A0AAE3H8R6_9BACT</name>